<accession>A0ABR1UI27</accession>
<feature type="region of interest" description="Disordered" evidence="1">
    <location>
        <begin position="1"/>
        <end position="24"/>
    </location>
</feature>
<evidence type="ECO:0000256" key="2">
    <source>
        <dbReference type="SAM" id="Phobius"/>
    </source>
</evidence>
<evidence type="ECO:0000256" key="1">
    <source>
        <dbReference type="SAM" id="MobiDB-lite"/>
    </source>
</evidence>
<keyword evidence="2" id="KW-0812">Transmembrane</keyword>
<protein>
    <submittedName>
        <fullName evidence="3">Uncharacterized protein</fullName>
    </submittedName>
</protein>
<reference evidence="3 4" key="1">
    <citation type="submission" date="2023-01" db="EMBL/GenBank/DDBJ databases">
        <title>Analysis of 21 Apiospora genomes using comparative genomics revels a genus with tremendous synthesis potential of carbohydrate active enzymes and secondary metabolites.</title>
        <authorList>
            <person name="Sorensen T."/>
        </authorList>
    </citation>
    <scope>NUCLEOTIDE SEQUENCE [LARGE SCALE GENOMIC DNA]</scope>
    <source>
        <strain evidence="3 4">CBS 135458</strain>
    </source>
</reference>
<name>A0ABR1UI27_9PEZI</name>
<comment type="caution">
    <text evidence="3">The sequence shown here is derived from an EMBL/GenBank/DDBJ whole genome shotgun (WGS) entry which is preliminary data.</text>
</comment>
<evidence type="ECO:0000313" key="4">
    <source>
        <dbReference type="Proteomes" id="UP001480595"/>
    </source>
</evidence>
<dbReference type="Proteomes" id="UP001480595">
    <property type="component" value="Unassembled WGS sequence"/>
</dbReference>
<keyword evidence="4" id="KW-1185">Reference proteome</keyword>
<dbReference type="EMBL" id="JAQQWL010000009">
    <property type="protein sequence ID" value="KAK8058554.1"/>
    <property type="molecule type" value="Genomic_DNA"/>
</dbReference>
<sequence length="164" mass="18805">MLSITRRDDSSDEETSFPSWADQVPNFPSRTAQAEKVQAWLGLFLEQRTFSELEVDEFVQEVRLDGEDLHTLGKDELRDCLPKNQDEYGDGSPYRFEQMRRHLLADIIRARKQNGIKITEVKKSSITDKMQNMPVMALSGAMLGVLVPCFVVCIMSWVLADENY</sequence>
<dbReference type="GeneID" id="92093474"/>
<feature type="transmembrane region" description="Helical" evidence="2">
    <location>
        <begin position="135"/>
        <end position="160"/>
    </location>
</feature>
<proteinExistence type="predicted"/>
<keyword evidence="2" id="KW-1133">Transmembrane helix</keyword>
<evidence type="ECO:0000313" key="3">
    <source>
        <dbReference type="EMBL" id="KAK8058554.1"/>
    </source>
</evidence>
<gene>
    <name evidence="3" type="ORF">PG994_009002</name>
</gene>
<organism evidence="3 4">
    <name type="scientific">Apiospora phragmitis</name>
    <dbReference type="NCBI Taxonomy" id="2905665"/>
    <lineage>
        <taxon>Eukaryota</taxon>
        <taxon>Fungi</taxon>
        <taxon>Dikarya</taxon>
        <taxon>Ascomycota</taxon>
        <taxon>Pezizomycotina</taxon>
        <taxon>Sordariomycetes</taxon>
        <taxon>Xylariomycetidae</taxon>
        <taxon>Amphisphaeriales</taxon>
        <taxon>Apiosporaceae</taxon>
        <taxon>Apiospora</taxon>
    </lineage>
</organism>
<dbReference type="RefSeq" id="XP_066714000.1">
    <property type="nucleotide sequence ID" value="XM_066860411.1"/>
</dbReference>
<keyword evidence="2" id="KW-0472">Membrane</keyword>